<dbReference type="PIRSF" id="PIRSF004810">
    <property type="entry name" value="ChrA"/>
    <property type="match status" value="1"/>
</dbReference>
<reference evidence="8 9" key="1">
    <citation type="submission" date="2019-03" db="EMBL/GenBank/DDBJ databases">
        <title>Genomic Encyclopedia of Type Strains, Phase IV (KMG-IV): sequencing the most valuable type-strain genomes for metagenomic binning, comparative biology and taxonomic classification.</title>
        <authorList>
            <person name="Goeker M."/>
        </authorList>
    </citation>
    <scope>NUCLEOTIDE SEQUENCE [LARGE SCALE GENOMIC DNA]</scope>
    <source>
        <strain evidence="8 9">DSM 45707</strain>
    </source>
</reference>
<feature type="transmembrane region" description="Helical" evidence="7">
    <location>
        <begin position="270"/>
        <end position="289"/>
    </location>
</feature>
<organism evidence="8 9">
    <name type="scientific">Hazenella coriacea</name>
    <dbReference type="NCBI Taxonomy" id="1179467"/>
    <lineage>
        <taxon>Bacteria</taxon>
        <taxon>Bacillati</taxon>
        <taxon>Bacillota</taxon>
        <taxon>Bacilli</taxon>
        <taxon>Bacillales</taxon>
        <taxon>Thermoactinomycetaceae</taxon>
        <taxon>Hazenella</taxon>
    </lineage>
</organism>
<dbReference type="InterPro" id="IPR003370">
    <property type="entry name" value="Chromate_transpt"/>
</dbReference>
<evidence type="ECO:0000256" key="7">
    <source>
        <dbReference type="SAM" id="Phobius"/>
    </source>
</evidence>
<evidence type="ECO:0000256" key="3">
    <source>
        <dbReference type="ARBA" id="ARBA00022475"/>
    </source>
</evidence>
<sequence>MNKRWVSLIEVFAVSLKLGFTSFGGPIAHLGYFYDEYSRRRKWLDERTYTDLVALSQFLPGPASSQVGMGIGVIRAGLLGGLVSWIGFTLPSFVILVLFAKIFHTWNLQEAGWIHGLKVVAVAIVAQAVWGLGKKLASDQKRATIAFLATLFTLLWQHPWSQVVIILLAGIWGMFFLKQPTTSNPSTQTNLHIPIRRTTSISFLIAFLLLLFLLPLIRYLNPHMWTIMIDLFYRVGSFVFGGGHVVLPLLENEITSLGWINPQDFLAGYGAAQAIPGPMFTFASYLGALTGGWTGALVATISIFLPGFLLLMGVLPFWNSWRKHPKFQGALHGVNAAVVGILLAALYDPLFTQTIHTPMDFSLALFLFGLHSIWKLPAWTIVLIGALGSSLLG</sequence>
<evidence type="ECO:0000256" key="4">
    <source>
        <dbReference type="ARBA" id="ARBA00022692"/>
    </source>
</evidence>
<dbReference type="EMBL" id="SMAG01000001">
    <property type="protein sequence ID" value="TCS96888.1"/>
    <property type="molecule type" value="Genomic_DNA"/>
</dbReference>
<name>A0A4R3LC57_9BACL</name>
<feature type="transmembrane region" description="Helical" evidence="7">
    <location>
        <begin position="231"/>
        <end position="250"/>
    </location>
</feature>
<accession>A0A4R3LC57</accession>
<comment type="similarity">
    <text evidence="2">Belongs to the chromate ion transporter (CHR) (TC 2.A.51) family.</text>
</comment>
<comment type="subcellular location">
    <subcellularLocation>
        <location evidence="1">Cell membrane</location>
        <topology evidence="1">Multi-pass membrane protein</topology>
    </subcellularLocation>
</comment>
<feature type="transmembrane region" description="Helical" evidence="7">
    <location>
        <begin position="296"/>
        <end position="318"/>
    </location>
</feature>
<feature type="transmembrane region" description="Helical" evidence="7">
    <location>
        <begin position="195"/>
        <end position="219"/>
    </location>
</feature>
<dbReference type="GO" id="GO:0015109">
    <property type="term" value="F:chromate transmembrane transporter activity"/>
    <property type="evidence" value="ECO:0007669"/>
    <property type="project" value="InterPro"/>
</dbReference>
<feature type="transmembrane region" description="Helical" evidence="7">
    <location>
        <begin position="12"/>
        <end position="34"/>
    </location>
</feature>
<proteinExistence type="inferred from homology"/>
<feature type="transmembrane region" description="Helical" evidence="7">
    <location>
        <begin position="363"/>
        <end position="387"/>
    </location>
</feature>
<dbReference type="Proteomes" id="UP000294937">
    <property type="component" value="Unassembled WGS sequence"/>
</dbReference>
<keyword evidence="9" id="KW-1185">Reference proteome</keyword>
<keyword evidence="5 7" id="KW-1133">Transmembrane helix</keyword>
<feature type="transmembrane region" description="Helical" evidence="7">
    <location>
        <begin position="112"/>
        <end position="133"/>
    </location>
</feature>
<keyword evidence="4 7" id="KW-0812">Transmembrane</keyword>
<dbReference type="InterPro" id="IPR014047">
    <property type="entry name" value="Chr_Tranpt_l_chain"/>
</dbReference>
<protein>
    <submittedName>
        <fullName evidence="8">Chromate transporter</fullName>
    </submittedName>
</protein>
<comment type="caution">
    <text evidence="8">The sequence shown here is derived from an EMBL/GenBank/DDBJ whole genome shotgun (WGS) entry which is preliminary data.</text>
</comment>
<evidence type="ECO:0000313" key="9">
    <source>
        <dbReference type="Proteomes" id="UP000294937"/>
    </source>
</evidence>
<evidence type="ECO:0000256" key="5">
    <source>
        <dbReference type="ARBA" id="ARBA00022989"/>
    </source>
</evidence>
<keyword evidence="3" id="KW-1003">Cell membrane</keyword>
<gene>
    <name evidence="8" type="ORF">EDD58_101533</name>
</gene>
<feature type="transmembrane region" description="Helical" evidence="7">
    <location>
        <begin position="78"/>
        <end position="100"/>
    </location>
</feature>
<feature type="transmembrane region" description="Helical" evidence="7">
    <location>
        <begin position="330"/>
        <end position="351"/>
    </location>
</feature>
<dbReference type="Pfam" id="PF02417">
    <property type="entry name" value="Chromate_transp"/>
    <property type="match status" value="2"/>
</dbReference>
<dbReference type="PANTHER" id="PTHR33567:SF3">
    <property type="entry name" value="CHROMATE ION TRANSPORTER (EUROFUNG)"/>
    <property type="match status" value="1"/>
</dbReference>
<dbReference type="GO" id="GO:0005886">
    <property type="term" value="C:plasma membrane"/>
    <property type="evidence" value="ECO:0007669"/>
    <property type="project" value="UniProtKB-SubCell"/>
</dbReference>
<evidence type="ECO:0000256" key="6">
    <source>
        <dbReference type="ARBA" id="ARBA00023136"/>
    </source>
</evidence>
<dbReference type="NCBIfam" id="TIGR00937">
    <property type="entry name" value="2A51"/>
    <property type="match status" value="1"/>
</dbReference>
<evidence type="ECO:0000313" key="8">
    <source>
        <dbReference type="EMBL" id="TCS96888.1"/>
    </source>
</evidence>
<feature type="transmembrane region" description="Helical" evidence="7">
    <location>
        <begin position="145"/>
        <end position="175"/>
    </location>
</feature>
<dbReference type="AlphaFoldDB" id="A0A4R3LC57"/>
<dbReference type="PANTHER" id="PTHR33567">
    <property type="entry name" value="CHROMATE ION TRANSPORTER (EUROFUNG)"/>
    <property type="match status" value="1"/>
</dbReference>
<keyword evidence="6 7" id="KW-0472">Membrane</keyword>
<evidence type="ECO:0000256" key="2">
    <source>
        <dbReference type="ARBA" id="ARBA00005262"/>
    </source>
</evidence>
<evidence type="ECO:0000256" key="1">
    <source>
        <dbReference type="ARBA" id="ARBA00004651"/>
    </source>
</evidence>